<dbReference type="GO" id="GO:0005634">
    <property type="term" value="C:nucleus"/>
    <property type="evidence" value="ECO:0000318"/>
    <property type="project" value="GO_Central"/>
</dbReference>
<evidence type="ECO:0000256" key="6">
    <source>
        <dbReference type="SAM" id="MobiDB-lite"/>
    </source>
</evidence>
<dbReference type="PANTHER" id="PTHR11042">
    <property type="entry name" value="EUKARYOTIC TRANSLATION INITIATION FACTOR 2-ALPHA KINASE EIF2-ALPHA KINASE -RELATED"/>
    <property type="match status" value="1"/>
</dbReference>
<evidence type="ECO:0000313" key="8">
    <source>
        <dbReference type="Proteomes" id="UP000005239"/>
    </source>
</evidence>
<keyword evidence="1" id="KW-0808">Transferase</keyword>
<dbReference type="GO" id="GO:0005524">
    <property type="term" value="F:ATP binding"/>
    <property type="evidence" value="ECO:0007669"/>
    <property type="project" value="UniProtKB-UniRule"/>
</dbReference>
<keyword evidence="3" id="KW-0418">Kinase</keyword>
<feature type="compositionally biased region" description="Polar residues" evidence="6">
    <location>
        <begin position="806"/>
        <end position="822"/>
    </location>
</feature>
<dbReference type="Gene3D" id="3.30.200.20">
    <property type="entry name" value="Phosphorylase Kinase, domain 1"/>
    <property type="match status" value="4"/>
</dbReference>
<dbReference type="PROSITE" id="PS00107">
    <property type="entry name" value="PROTEIN_KINASE_ATP"/>
    <property type="match status" value="2"/>
</dbReference>
<dbReference type="EnsemblMetazoa" id="PPA21185.1">
    <property type="protein sequence ID" value="PPA21185.1"/>
    <property type="gene ID" value="WBGene00110739"/>
</dbReference>
<keyword evidence="2" id="KW-0547">Nucleotide-binding</keyword>
<comment type="similarity">
    <text evidence="5">Belongs to the protein kinase superfamily. Ser/Thr protein kinase family. GCN2 subfamily.</text>
</comment>
<keyword evidence="8" id="KW-1185">Reference proteome</keyword>
<keyword evidence="4" id="KW-0067">ATP-binding</keyword>
<dbReference type="InterPro" id="IPR011009">
    <property type="entry name" value="Kinase-like_dom_sf"/>
</dbReference>
<dbReference type="GO" id="GO:0006446">
    <property type="term" value="P:regulation of translational initiation"/>
    <property type="evidence" value="ECO:0000318"/>
    <property type="project" value="GO_Central"/>
</dbReference>
<organism evidence="7 8">
    <name type="scientific">Pristionchus pacificus</name>
    <name type="common">Parasitic nematode worm</name>
    <dbReference type="NCBI Taxonomy" id="54126"/>
    <lineage>
        <taxon>Eukaryota</taxon>
        <taxon>Metazoa</taxon>
        <taxon>Ecdysozoa</taxon>
        <taxon>Nematoda</taxon>
        <taxon>Chromadorea</taxon>
        <taxon>Rhabditida</taxon>
        <taxon>Rhabditina</taxon>
        <taxon>Diplogasteromorpha</taxon>
        <taxon>Diplogasteroidea</taxon>
        <taxon>Neodiplogasteridae</taxon>
        <taxon>Pristionchus</taxon>
    </lineage>
</organism>
<dbReference type="Gene3D" id="1.10.510.10">
    <property type="entry name" value="Transferase(Phosphotransferase) domain 1"/>
    <property type="match status" value="3"/>
</dbReference>
<dbReference type="Pfam" id="PF00069">
    <property type="entry name" value="Pkinase"/>
    <property type="match status" value="3"/>
</dbReference>
<dbReference type="PROSITE" id="PS00108">
    <property type="entry name" value="PROTEIN_KINASE_ST"/>
    <property type="match status" value="2"/>
</dbReference>
<proteinExistence type="inferred from homology"/>
<evidence type="ECO:0000256" key="2">
    <source>
        <dbReference type="ARBA" id="ARBA00022741"/>
    </source>
</evidence>
<accession>A0A2A6CWL8</accession>
<dbReference type="GO" id="GO:0005737">
    <property type="term" value="C:cytoplasm"/>
    <property type="evidence" value="ECO:0000318"/>
    <property type="project" value="GO_Central"/>
</dbReference>
<evidence type="ECO:0000256" key="3">
    <source>
        <dbReference type="ARBA" id="ARBA00022777"/>
    </source>
</evidence>
<dbReference type="SUPFAM" id="SSF56112">
    <property type="entry name" value="Protein kinase-like (PK-like)"/>
    <property type="match status" value="4"/>
</dbReference>
<dbReference type="FunFam" id="1.10.510.10:FF:001020">
    <property type="entry name" value="Transmembrane ion channel"/>
    <property type="match status" value="3"/>
</dbReference>
<dbReference type="GO" id="GO:0017148">
    <property type="term" value="P:negative regulation of translation"/>
    <property type="evidence" value="ECO:0000318"/>
    <property type="project" value="GO_Central"/>
</dbReference>
<dbReference type="InterPro" id="IPR008271">
    <property type="entry name" value="Ser/Thr_kinase_AS"/>
</dbReference>
<reference evidence="8" key="1">
    <citation type="journal article" date="2008" name="Nat. Genet.">
        <title>The Pristionchus pacificus genome provides a unique perspective on nematode lifestyle and parasitism.</title>
        <authorList>
            <person name="Dieterich C."/>
            <person name="Clifton S.W."/>
            <person name="Schuster L.N."/>
            <person name="Chinwalla A."/>
            <person name="Delehaunty K."/>
            <person name="Dinkelacker I."/>
            <person name="Fulton L."/>
            <person name="Fulton R."/>
            <person name="Godfrey J."/>
            <person name="Minx P."/>
            <person name="Mitreva M."/>
            <person name="Roeseler W."/>
            <person name="Tian H."/>
            <person name="Witte H."/>
            <person name="Yang S.P."/>
            <person name="Wilson R.K."/>
            <person name="Sommer R.J."/>
        </authorList>
    </citation>
    <scope>NUCLEOTIDE SEQUENCE [LARGE SCALE GENOMIC DNA]</scope>
    <source>
        <strain evidence="8">PS312</strain>
    </source>
</reference>
<name>A0A2A6CWL8_PRIPA</name>
<evidence type="ECO:0000256" key="4">
    <source>
        <dbReference type="ARBA" id="ARBA00022840"/>
    </source>
</evidence>
<accession>A0A8R1UFB5</accession>
<dbReference type="PROSITE" id="PS50011">
    <property type="entry name" value="PROTEIN_KINASE_DOM"/>
    <property type="match status" value="3"/>
</dbReference>
<reference evidence="7" key="2">
    <citation type="submission" date="2022-06" db="UniProtKB">
        <authorList>
            <consortium name="EnsemblMetazoa"/>
        </authorList>
    </citation>
    <scope>IDENTIFICATION</scope>
    <source>
        <strain evidence="7">PS312</strain>
    </source>
</reference>
<sequence length="1621" mass="187398">MVHTNLICITFHPYKRVNPSKFKDDANKLFSPPSKYSFWNGRPIEAVRSTTLLRPADRKLPRNGCRKNNDWLRNENCGGCPRYSSKVDIFALGLILTELCTKMTTAEMQEASKFDWYPKYNTSSDFSPVFKPIKFLGRGAYGCVFEAESKLGFLEVRRAIKRIAISRSEEDMGYVLEPARIKQDRLARHKGIVKYYDAWIEKPPPGWQYDNRLFMCTQEETGRTRKLIRFLAKFKPIKLLGKGTYGCVFEAEKNVRERIQWTRAVKRIPLQGSERDIQKTLKEVEVMLKFDHPSIVKLYNAWEEQPPDGWQRRMDEEILNAIKVKSNEYISNYKDNCAFLYIEMELCDTTLADWLSKNTIRDMPQMTRWFKQIVSAVGYIHDKKLIHRDLKPRNILLYDEDVLKVCDLGIVAERAMMSTESAQEIESERTSEQGTPMYMAPEQGWGNYTSKVDIFALGLILTEMYVPMTEEEAEKLFGGYRSGNTAYINTQSRSVTVKKFSNTHFLHQKSLSNPKMRDDANLLKFTVKESLPKNTYALQLENGIVFYIKMNDWELSVKLDDDETEAKLPDGFGAEELSKAAVHENGIYFEADRKIYKVAFTPPGLLRLSYLRDQLEGEHLYRYAMCARTVGISDLVYRLCDNPNRDALVQDLKPGEKEGLVAVRIHRKKLIYIMQNQDIIQSIVITRSVHAISIQIPHLPSYESSLSQDSSPYFYIANKESLFTINTDTLEVLPTLKLGNISFQYITGVFNGIITLMDNKIKWRLISAQLPDGFFDKSSMINKIATEKRGFFDFLFRRKSSRKNSDTNNNSQAESNGDGAQSTATLEKMAEPIYLAWKQTVKMEFEVKNTLGEGEFVFEALNRFDRCRYAVKRIAVDSHDMDRIVEEVCLVSQLHHPGIVRFCGTWTERPPDGFQQKADYYKILKNQGPAAKSLLDFSEDDVFIYIQMTVSDYLIFALQLLPSRLVAEQSITSRHSRNEPCNILIDNHGQLKLCGLGIATERKTENGEETISRKPVCSLLYLAPEQSDYPPRYTAKTDVFALGLILTELCVVIKNDEERYEIFDRYREGDHPNHLFQDVETPMFTNASPYSRWKPREMRIDKEDGNALSDVLEDNVTVHKLMNGNVFSRRVEPTFSGSRVYFRHSSPQELRWNNVKYVVSAPEGELQFAGEVNNELYFYVERNGLNEKSKIYNFHKAFISKNGSFIFKSLYERELEKQVKFALQQPYFLVETEESATFESFEGDKLKLSNFAFAEFKKIESYSFSIYGQDNSLMCMVCGRTLLIFMEDHRTLRFQLDRSDCQIGGVSKRRVFLNVPNLFFTYDLENELSDFGLLVRDQSGLSESLEKCILGEGGFGSVFHAIHNVDDSEYAVKRIPVAPEKLEKVLGEVRTMSRLKHFGIVRYHNSWKEQPPAGWQYEADYNLLKKMERKEEEKKPKQWLRLYNASLAQWLKINQGAESRAIERTKPWFKQIVDATHFMHSEGVIHRDLKPRNILIDYQDELKICDFGLATECRFKDDLEKSTGRTRIGSWLYASPEQSSSFAIYSSKTDVFALGLILAELCIVMSEEDRAMNFDSYRNGKPPNGIFDDEETAEFVAWIADRESKNRPTCAEILKHSFLRL</sequence>
<evidence type="ECO:0000256" key="5">
    <source>
        <dbReference type="ARBA" id="ARBA00037982"/>
    </source>
</evidence>
<dbReference type="PANTHER" id="PTHR11042:SF91">
    <property type="entry name" value="EUKARYOTIC TRANSLATION INITIATION FACTOR 2-ALPHA KINASE"/>
    <property type="match status" value="1"/>
</dbReference>
<dbReference type="GO" id="GO:0004694">
    <property type="term" value="F:eukaryotic translation initiation factor 2alpha kinase activity"/>
    <property type="evidence" value="ECO:0000318"/>
    <property type="project" value="GO_Central"/>
</dbReference>
<gene>
    <name evidence="7" type="primary">WBGene00110739</name>
</gene>
<dbReference type="Proteomes" id="UP000005239">
    <property type="component" value="Unassembled WGS sequence"/>
</dbReference>
<dbReference type="InterPro" id="IPR050339">
    <property type="entry name" value="CC_SR_Kinase"/>
</dbReference>
<dbReference type="SMART" id="SM00220">
    <property type="entry name" value="S_TKc"/>
    <property type="match status" value="2"/>
</dbReference>
<protein>
    <submittedName>
        <fullName evidence="7">Phosphotransferase</fullName>
    </submittedName>
</protein>
<evidence type="ECO:0000313" key="7">
    <source>
        <dbReference type="EnsemblMetazoa" id="PPA21185.1"/>
    </source>
</evidence>
<evidence type="ECO:0000256" key="1">
    <source>
        <dbReference type="ARBA" id="ARBA00022679"/>
    </source>
</evidence>
<dbReference type="InterPro" id="IPR000719">
    <property type="entry name" value="Prot_kinase_dom"/>
</dbReference>
<feature type="region of interest" description="Disordered" evidence="6">
    <location>
        <begin position="801"/>
        <end position="822"/>
    </location>
</feature>
<dbReference type="InterPro" id="IPR017441">
    <property type="entry name" value="Protein_kinase_ATP_BS"/>
</dbReference>
<dbReference type="FunFam" id="3.30.200.20:FF:000706">
    <property type="entry name" value="Protein kinase"/>
    <property type="match status" value="1"/>
</dbReference>